<dbReference type="InterPro" id="IPR029058">
    <property type="entry name" value="AB_hydrolase_fold"/>
</dbReference>
<evidence type="ECO:0000259" key="1">
    <source>
        <dbReference type="Pfam" id="PF03959"/>
    </source>
</evidence>
<accession>A0A6P6TLH8</accession>
<name>A0A6P6TLH8_COFAR</name>
<dbReference type="SUPFAM" id="SSF53474">
    <property type="entry name" value="alpha/beta-Hydrolases"/>
    <property type="match status" value="1"/>
</dbReference>
<protein>
    <recommendedName>
        <fullName evidence="1">Serine hydrolase domain-containing protein</fullName>
    </recommendedName>
</protein>
<dbReference type="Gene3D" id="3.40.50.1820">
    <property type="entry name" value="alpha/beta hydrolase"/>
    <property type="match status" value="1"/>
</dbReference>
<dbReference type="AlphaFoldDB" id="A0A6P6TLH8"/>
<dbReference type="RefSeq" id="XP_027079349.1">
    <property type="nucleotide sequence ID" value="XM_027223548.2"/>
</dbReference>
<gene>
    <name evidence="3" type="primary">LOC113702370</name>
</gene>
<sequence length="233" mass="26101">MANIEDHVVAEVKNDQIQRKPRILCLHGFRTSAAILKKLILRWPENVLDKLDVDFLDAPYPAQDKSAVEGIFDPPFFEWFQSDKSYTECYNFEECLEYLEDYMIKHGPFDGVLGFSQGGVLAAAFPGIQRDGVALTKVPKIKFVIILSGAKFGGGILIGIPKLAEKAFSIPLECPSLHFIGEADFLKEEGIALLSSFVDPMVIYYPEGHTVPKLEKEGEETMLSFIDKIQELL</sequence>
<reference evidence="2" key="1">
    <citation type="journal article" date="2025" name="Foods">
        <title>Unveiling the Microbial Signatures of Arabica Coffee Cherries: Insights into Ripeness Specific Diversity, Functional Traits, and Implications for Quality and Safety.</title>
        <authorList>
            <consortium name="RefSeq"/>
            <person name="Tenea G.N."/>
            <person name="Cifuentes V."/>
            <person name="Reyes P."/>
            <person name="Cevallos-Vallejos M."/>
        </authorList>
    </citation>
    <scope>NUCLEOTIDE SEQUENCE [LARGE SCALE GENOMIC DNA]</scope>
</reference>
<dbReference type="OrthoDB" id="414698at2759"/>
<evidence type="ECO:0000313" key="3">
    <source>
        <dbReference type="RefSeq" id="XP_027079349.1"/>
    </source>
</evidence>
<dbReference type="Pfam" id="PF03959">
    <property type="entry name" value="FSH1"/>
    <property type="match status" value="1"/>
</dbReference>
<dbReference type="InterPro" id="IPR005645">
    <property type="entry name" value="FSH-like_dom"/>
</dbReference>
<evidence type="ECO:0000313" key="2">
    <source>
        <dbReference type="Proteomes" id="UP001652660"/>
    </source>
</evidence>
<organism evidence="2 3">
    <name type="scientific">Coffea arabica</name>
    <name type="common">Arabian coffee</name>
    <dbReference type="NCBI Taxonomy" id="13443"/>
    <lineage>
        <taxon>Eukaryota</taxon>
        <taxon>Viridiplantae</taxon>
        <taxon>Streptophyta</taxon>
        <taxon>Embryophyta</taxon>
        <taxon>Tracheophyta</taxon>
        <taxon>Spermatophyta</taxon>
        <taxon>Magnoliopsida</taxon>
        <taxon>eudicotyledons</taxon>
        <taxon>Gunneridae</taxon>
        <taxon>Pentapetalae</taxon>
        <taxon>asterids</taxon>
        <taxon>lamiids</taxon>
        <taxon>Gentianales</taxon>
        <taxon>Rubiaceae</taxon>
        <taxon>Ixoroideae</taxon>
        <taxon>Gardenieae complex</taxon>
        <taxon>Bertiereae - Coffeeae clade</taxon>
        <taxon>Coffeeae</taxon>
        <taxon>Coffea</taxon>
    </lineage>
</organism>
<dbReference type="PANTHER" id="PTHR22778">
    <property type="entry name" value="OVARIAN CANCER GENE-2 PROTEIN-RELATED"/>
    <property type="match status" value="1"/>
</dbReference>
<feature type="domain" description="Serine hydrolase" evidence="1">
    <location>
        <begin position="19"/>
        <end position="217"/>
    </location>
</feature>
<keyword evidence="2" id="KW-1185">Reference proteome</keyword>
<reference evidence="3" key="2">
    <citation type="submission" date="2025-08" db="UniProtKB">
        <authorList>
            <consortium name="RefSeq"/>
        </authorList>
    </citation>
    <scope>IDENTIFICATION</scope>
    <source>
        <tissue evidence="3">Leaves</tissue>
    </source>
</reference>
<dbReference type="GeneID" id="113702370"/>
<dbReference type="Proteomes" id="UP001652660">
    <property type="component" value="Chromosome 7e"/>
</dbReference>
<dbReference type="PANTHER" id="PTHR22778:SF52">
    <property type="entry name" value="SERINE HYDROLASE FSH DOMAIN-CONTAINING PROTEIN"/>
    <property type="match status" value="1"/>
</dbReference>
<proteinExistence type="predicted"/>